<dbReference type="PIRSF" id="PIRSF028043">
    <property type="entry name" value="PP2A_B56"/>
    <property type="match status" value="1"/>
</dbReference>
<gene>
    <name evidence="3" type="ORF">DCAR_006265</name>
    <name evidence="4" type="ORF">DCAR_0207065</name>
</gene>
<feature type="compositionally biased region" description="Polar residues" evidence="2">
    <location>
        <begin position="16"/>
        <end position="26"/>
    </location>
</feature>
<comment type="similarity">
    <text evidence="1">Belongs to the phosphatase 2A regulatory subunit.</text>
</comment>
<reference evidence="4" key="2">
    <citation type="submission" date="2022-03" db="EMBL/GenBank/DDBJ databases">
        <title>Draft title - Genomic analysis of global carrot germplasm unveils the trajectory of domestication and the origin of high carotenoid orange carrot.</title>
        <authorList>
            <person name="Iorizzo M."/>
            <person name="Ellison S."/>
            <person name="Senalik D."/>
            <person name="Macko-Podgorni A."/>
            <person name="Grzebelus D."/>
            <person name="Bostan H."/>
            <person name="Rolling W."/>
            <person name="Curaba J."/>
            <person name="Simon P."/>
        </authorList>
    </citation>
    <scope>NUCLEOTIDE SEQUENCE</scope>
    <source>
        <tissue evidence="4">Leaf</tissue>
    </source>
</reference>
<keyword evidence="5" id="KW-1185">Reference proteome</keyword>
<proteinExistence type="inferred from homology"/>
<organism evidence="3">
    <name type="scientific">Daucus carota subsp. sativus</name>
    <name type="common">Carrot</name>
    <dbReference type="NCBI Taxonomy" id="79200"/>
    <lineage>
        <taxon>Eukaryota</taxon>
        <taxon>Viridiplantae</taxon>
        <taxon>Streptophyta</taxon>
        <taxon>Embryophyta</taxon>
        <taxon>Tracheophyta</taxon>
        <taxon>Spermatophyta</taxon>
        <taxon>Magnoliopsida</taxon>
        <taxon>eudicotyledons</taxon>
        <taxon>Gunneridae</taxon>
        <taxon>Pentapetalae</taxon>
        <taxon>asterids</taxon>
        <taxon>campanulids</taxon>
        <taxon>Apiales</taxon>
        <taxon>Apiaceae</taxon>
        <taxon>Apioideae</taxon>
        <taxon>Scandiceae</taxon>
        <taxon>Daucinae</taxon>
        <taxon>Daucus</taxon>
        <taxon>Daucus sect. Daucus</taxon>
    </lineage>
</organism>
<dbReference type="EMBL" id="LNRQ01000002">
    <property type="protein sequence ID" value="KZN05428.1"/>
    <property type="molecule type" value="Genomic_DNA"/>
</dbReference>
<evidence type="ECO:0000256" key="1">
    <source>
        <dbReference type="PIRNR" id="PIRNR028043"/>
    </source>
</evidence>
<name>A0A166DMF2_DAUCS</name>
<accession>A0A166DMF2</accession>
<evidence type="ECO:0000313" key="3">
    <source>
        <dbReference type="EMBL" id="KZN05428.1"/>
    </source>
</evidence>
<dbReference type="GO" id="GO:0000159">
    <property type="term" value="C:protein phosphatase type 2A complex"/>
    <property type="evidence" value="ECO:0007669"/>
    <property type="project" value="UniProtKB-UniRule"/>
</dbReference>
<dbReference type="SUPFAM" id="SSF48371">
    <property type="entry name" value="ARM repeat"/>
    <property type="match status" value="1"/>
</dbReference>
<reference evidence="3" key="1">
    <citation type="journal article" date="2016" name="Nat. Genet.">
        <title>A high-quality carrot genome assembly provides new insights into carotenoid accumulation and asterid genome evolution.</title>
        <authorList>
            <person name="Iorizzo M."/>
            <person name="Ellison S."/>
            <person name="Senalik D."/>
            <person name="Zeng P."/>
            <person name="Satapoomin P."/>
            <person name="Huang J."/>
            <person name="Bowman M."/>
            <person name="Iovene M."/>
            <person name="Sanseverino W."/>
            <person name="Cavagnaro P."/>
            <person name="Yildiz M."/>
            <person name="Macko-Podgorni A."/>
            <person name="Moranska E."/>
            <person name="Grzebelus E."/>
            <person name="Grzebelus D."/>
            <person name="Ashrafi H."/>
            <person name="Zheng Z."/>
            <person name="Cheng S."/>
            <person name="Spooner D."/>
            <person name="Van Deynze A."/>
            <person name="Simon P."/>
        </authorList>
    </citation>
    <scope>NUCLEOTIDE SEQUENCE [LARGE SCALE GENOMIC DNA]</scope>
    <source>
        <tissue evidence="3">Leaf</tissue>
    </source>
</reference>
<dbReference type="Gramene" id="KZN05428">
    <property type="protein sequence ID" value="KZN05428"/>
    <property type="gene ID" value="DCAR_006265"/>
</dbReference>
<dbReference type="InterPro" id="IPR016024">
    <property type="entry name" value="ARM-type_fold"/>
</dbReference>
<dbReference type="Gene3D" id="1.25.10.10">
    <property type="entry name" value="Leucine-rich Repeat Variant"/>
    <property type="match status" value="1"/>
</dbReference>
<feature type="compositionally biased region" description="Basic residues" evidence="2">
    <location>
        <begin position="1"/>
        <end position="13"/>
    </location>
</feature>
<dbReference type="PANTHER" id="PTHR10257:SF59">
    <property type="entry name" value="SERINE_THREONINE PROTEIN PHOSPHATASE 2A 57 KDA REGULATORY SUBUNIT B' KAPPA ISOFORM"/>
    <property type="match status" value="1"/>
</dbReference>
<dbReference type="OMA" id="LAICRMC"/>
<evidence type="ECO:0000313" key="5">
    <source>
        <dbReference type="Proteomes" id="UP000077755"/>
    </source>
</evidence>
<dbReference type="AlphaFoldDB" id="A0A166DMF2"/>
<dbReference type="InterPro" id="IPR011989">
    <property type="entry name" value="ARM-like"/>
</dbReference>
<evidence type="ECO:0000256" key="2">
    <source>
        <dbReference type="SAM" id="MobiDB-lite"/>
    </source>
</evidence>
<dbReference type="OrthoDB" id="10264446at2759"/>
<dbReference type="STRING" id="79200.A0A166DMF2"/>
<dbReference type="Proteomes" id="UP000077755">
    <property type="component" value="Chromosome 2"/>
</dbReference>
<dbReference type="GO" id="GO:0007165">
    <property type="term" value="P:signal transduction"/>
    <property type="evidence" value="ECO:0007669"/>
    <property type="project" value="InterPro"/>
</dbReference>
<dbReference type="PANTHER" id="PTHR10257">
    <property type="entry name" value="SERINE/THREONINE PROTEIN PHOSPHATASE 2A PP2A REGULATORY SUBUNIT B"/>
    <property type="match status" value="1"/>
</dbReference>
<dbReference type="FunFam" id="1.25.10.10:FF:000353">
    <property type="entry name" value="Serine/threonine-protein phosphatase 2A 56 kDa regulatory subunit"/>
    <property type="match status" value="1"/>
</dbReference>
<protein>
    <recommendedName>
        <fullName evidence="1">Serine/threonine protein phosphatase 2A regulatory subunit</fullName>
    </recommendedName>
</protein>
<dbReference type="GO" id="GO:0019888">
    <property type="term" value="F:protein phosphatase regulator activity"/>
    <property type="evidence" value="ECO:0007669"/>
    <property type="project" value="UniProtKB-UniRule"/>
</dbReference>
<dbReference type="InterPro" id="IPR002554">
    <property type="entry name" value="PP2A_B56"/>
</dbReference>
<dbReference type="FunFam" id="1.25.10.10:FF:000688">
    <property type="entry name" value="Serine/threonine protein phosphatase 2A regulatory subunit"/>
    <property type="match status" value="1"/>
</dbReference>
<dbReference type="Pfam" id="PF01603">
    <property type="entry name" value="B56"/>
    <property type="match status" value="1"/>
</dbReference>
<comment type="function">
    <text evidence="1">The B regulatory subunit might modulate substrate selectivity and catalytic activity, and also might direct the localization of the catalytic enzyme to a particular subcellular compartment.</text>
</comment>
<dbReference type="KEGG" id="dcr:108208791"/>
<evidence type="ECO:0000313" key="4">
    <source>
        <dbReference type="EMBL" id="WOG87833.1"/>
    </source>
</evidence>
<sequence length="487" mass="55694">MWKQLFKRLPRKSLKSESTGSPSNGTAPLGQRSGNAGTGRANATKRTSSAVFPAGVMSGIEPLLPFKDVPNSEKMNLFISKLSLCCVVFDFTDPTKSVNEKDLKRVTLIELQEFLSTGAPKYTEPAILAMCKMCAVNLFRVFPPHYRSNTRSGENDDDEPTFDPSWSHLQLVYDILLKFVSCPSVEPKVAKKYINHSFILGLLDLLESEDPRERECLKGIMHKIYGKFMVHRPFIRKNISNVFSRFVNETDRCNGIAELLEIYGSVITGFALPLKEEHKIFLRMGIIPLHKPRALGAYFQQLSYCVMQFIEKEPKLASTVITGLLKYWPITNSQKEVLFLSEIEEILEIIKMDEFQKVMALLFRRIGCCISSSHFQVAERTLFLWNNEHIVNLIAHNRRVILPLIFPALENNVHSHWNHSVLNLTLNVRTIFSEMDDELFLDCHSQFMEEQFKLTRETEKRKEAWKHLENAASRQPIAGNTAVLVNP</sequence>
<feature type="region of interest" description="Disordered" evidence="2">
    <location>
        <begin position="1"/>
        <end position="46"/>
    </location>
</feature>
<dbReference type="EMBL" id="CP093344">
    <property type="protein sequence ID" value="WOG87833.1"/>
    <property type="molecule type" value="Genomic_DNA"/>
</dbReference>